<name>A0ABR6F1N6_9SPHI</name>
<organism evidence="1 2">
    <name type="scientific">Pedobacter gandavensis</name>
    <dbReference type="NCBI Taxonomy" id="2679963"/>
    <lineage>
        <taxon>Bacteria</taxon>
        <taxon>Pseudomonadati</taxon>
        <taxon>Bacteroidota</taxon>
        <taxon>Sphingobacteriia</taxon>
        <taxon>Sphingobacteriales</taxon>
        <taxon>Sphingobacteriaceae</taxon>
        <taxon>Pedobacter</taxon>
    </lineage>
</organism>
<proteinExistence type="predicted"/>
<dbReference type="EMBL" id="WNXC01000009">
    <property type="protein sequence ID" value="MBB2151405.1"/>
    <property type="molecule type" value="Genomic_DNA"/>
</dbReference>
<dbReference type="Proteomes" id="UP000636110">
    <property type="component" value="Unassembled WGS sequence"/>
</dbReference>
<evidence type="ECO:0000313" key="1">
    <source>
        <dbReference type="EMBL" id="MBB2151405.1"/>
    </source>
</evidence>
<dbReference type="RefSeq" id="WP_182961209.1">
    <property type="nucleotide sequence ID" value="NZ_WNXC01000009.1"/>
</dbReference>
<keyword evidence="2" id="KW-1185">Reference proteome</keyword>
<reference evidence="1 2" key="1">
    <citation type="submission" date="2019-11" db="EMBL/GenBank/DDBJ databases">
        <title>Description of Pedobacter sp. LMG 31462T.</title>
        <authorList>
            <person name="Carlier A."/>
            <person name="Qi S."/>
            <person name="Vandamme P."/>
        </authorList>
    </citation>
    <scope>NUCLEOTIDE SEQUENCE [LARGE SCALE GENOMIC DNA]</scope>
    <source>
        <strain evidence="1 2">LMG 31462</strain>
    </source>
</reference>
<sequence>MNPTLMKQLIKENRFEELKQKLNKSNSEFKIHHLIYRILNDEKIEEEDSGFEANKYQEEFLEGLDLYKVFTNSAINNEQLKVYTAVLVHLVFKMGGFIRLMANTAMNKGVYLSDLGDVYQVNPEIRNELQLFIELLKNKNEIAAIANVAAVKAQISNSIGNLLKRHEIGEDMLQFGQSYEAVGQTEMASKIYSGIMNDFECASLKRSSGLFPEISYVDTRSQEEIMVFEKAKIRFENLTE</sequence>
<accession>A0ABR6F1N6</accession>
<comment type="caution">
    <text evidence="1">The sequence shown here is derived from an EMBL/GenBank/DDBJ whole genome shotgun (WGS) entry which is preliminary data.</text>
</comment>
<protein>
    <submittedName>
        <fullName evidence="1">Uncharacterized protein</fullName>
    </submittedName>
</protein>
<gene>
    <name evidence="1" type="ORF">GM920_21065</name>
</gene>
<evidence type="ECO:0000313" key="2">
    <source>
        <dbReference type="Proteomes" id="UP000636110"/>
    </source>
</evidence>